<feature type="binding site" evidence="12">
    <location>
        <position position="748"/>
    </location>
    <ligand>
        <name>Mg(2+)</name>
        <dbReference type="ChEBI" id="CHEBI:18420"/>
        <label>1</label>
    </ligand>
</feature>
<evidence type="ECO:0000256" key="2">
    <source>
        <dbReference type="ARBA" id="ARBA00022722"/>
    </source>
</evidence>
<name>A0A1T5BAU6_9BACT</name>
<dbReference type="NCBIfam" id="TIGR01865">
    <property type="entry name" value="cas_Csn1"/>
    <property type="match status" value="1"/>
</dbReference>
<feature type="binding site" evidence="12">
    <location>
        <position position="748"/>
    </location>
    <ligand>
        <name>Mg(2+)</name>
        <dbReference type="ChEBI" id="CHEBI:18420"/>
        <label>2</label>
    </ligand>
</feature>
<keyword evidence="4 12" id="KW-0255">Endonuclease</keyword>
<reference evidence="15" key="1">
    <citation type="submission" date="2017-02" db="EMBL/GenBank/DDBJ databases">
        <authorList>
            <person name="Varghese N."/>
            <person name="Submissions S."/>
        </authorList>
    </citation>
    <scope>NUCLEOTIDE SEQUENCE [LARGE SCALE GENOMIC DNA]</scope>
    <source>
        <strain evidence="15">DSM 24967</strain>
    </source>
</reference>
<feature type="binding site" evidence="12">
    <location>
        <position position="8"/>
    </location>
    <ligand>
        <name>Mg(2+)</name>
        <dbReference type="ChEBI" id="CHEBI:18420"/>
        <label>1</label>
    </ligand>
</feature>
<evidence type="ECO:0000256" key="4">
    <source>
        <dbReference type="ARBA" id="ARBA00022759"/>
    </source>
</evidence>
<evidence type="ECO:0000256" key="1">
    <source>
        <dbReference type="ARBA" id="ARBA00001946"/>
    </source>
</evidence>
<dbReference type="Proteomes" id="UP000190852">
    <property type="component" value="Unassembled WGS sequence"/>
</dbReference>
<evidence type="ECO:0000256" key="5">
    <source>
        <dbReference type="ARBA" id="ARBA00022801"/>
    </source>
</evidence>
<feature type="domain" description="HNH Cas9-type" evidence="13">
    <location>
        <begin position="785"/>
        <end position="960"/>
    </location>
</feature>
<comment type="similarity">
    <text evidence="12">Belongs to the CRISPR-associated Cas9 family.</text>
</comment>
<keyword evidence="10" id="KW-0464">Manganese</keyword>
<feature type="binding site" evidence="12">
    <location>
        <position position="1066"/>
    </location>
    <ligand>
        <name>Mg(2+)</name>
        <dbReference type="ChEBI" id="CHEBI:18420"/>
        <label>2</label>
    </ligand>
</feature>
<dbReference type="PROSITE" id="PS51749">
    <property type="entry name" value="HNH_CAS9"/>
    <property type="match status" value="1"/>
</dbReference>
<dbReference type="InterPro" id="IPR028629">
    <property type="entry name" value="Cas9"/>
</dbReference>
<keyword evidence="9 12" id="KW-0238">DNA-binding</keyword>
<evidence type="ECO:0000256" key="12">
    <source>
        <dbReference type="HAMAP-Rule" id="MF_01480"/>
    </source>
</evidence>
<comment type="domain">
    <text evidence="12">Has 2 endonuclease domains. The discontinuous RuvC-like domain cleaves the target DNA noncomplementary to crRNA while the HNH nuclease domain cleaves the target DNA complementary to crRNA.</text>
</comment>
<dbReference type="Pfam" id="PF13395">
    <property type="entry name" value="HNH_4"/>
    <property type="match status" value="1"/>
</dbReference>
<proteinExistence type="inferred from homology"/>
<dbReference type="InterPro" id="IPR041383">
    <property type="entry name" value="RuvC_III"/>
</dbReference>
<keyword evidence="5 12" id="KW-0378">Hydrolase</keyword>
<gene>
    <name evidence="12" type="primary">cas9</name>
    <name evidence="14" type="ORF">SAMN05660349_01211</name>
</gene>
<comment type="subunit">
    <text evidence="11 12">Monomer. Binds crRNA and tracrRNA.</text>
</comment>
<dbReference type="GO" id="GO:0004519">
    <property type="term" value="F:endonuclease activity"/>
    <property type="evidence" value="ECO:0007669"/>
    <property type="project" value="UniProtKB-UniRule"/>
</dbReference>
<dbReference type="GO" id="GO:0051607">
    <property type="term" value="P:defense response to virus"/>
    <property type="evidence" value="ECO:0007669"/>
    <property type="project" value="UniProtKB-UniRule"/>
</dbReference>
<comment type="cofactor">
    <cofactor evidence="1 12">
        <name>Mg(2+)</name>
        <dbReference type="ChEBI" id="CHEBI:18420"/>
    </cofactor>
</comment>
<feature type="active site" description="Proton acceptor for HNH nuclease domain" evidence="12">
    <location>
        <position position="869"/>
    </location>
</feature>
<dbReference type="Pfam" id="PF18541">
    <property type="entry name" value="RuvC_III"/>
    <property type="match status" value="1"/>
</dbReference>
<dbReference type="Gene3D" id="1.10.30.50">
    <property type="match status" value="1"/>
</dbReference>
<evidence type="ECO:0000256" key="7">
    <source>
        <dbReference type="ARBA" id="ARBA00022884"/>
    </source>
</evidence>
<evidence type="ECO:0000256" key="9">
    <source>
        <dbReference type="ARBA" id="ARBA00023125"/>
    </source>
</evidence>
<organism evidence="14 15">
    <name type="scientific">Parabacteroides chartae</name>
    <dbReference type="NCBI Taxonomy" id="1037355"/>
    <lineage>
        <taxon>Bacteria</taxon>
        <taxon>Pseudomonadati</taxon>
        <taxon>Bacteroidota</taxon>
        <taxon>Bacteroidia</taxon>
        <taxon>Bacteroidales</taxon>
        <taxon>Tannerellaceae</taxon>
        <taxon>Parabacteroides</taxon>
    </lineage>
</organism>
<evidence type="ECO:0000259" key="13">
    <source>
        <dbReference type="PROSITE" id="PS51749"/>
    </source>
</evidence>
<evidence type="ECO:0000256" key="8">
    <source>
        <dbReference type="ARBA" id="ARBA00023118"/>
    </source>
</evidence>
<dbReference type="GO" id="GO:0043571">
    <property type="term" value="P:maintenance of CRISPR repeat elements"/>
    <property type="evidence" value="ECO:0007669"/>
    <property type="project" value="UniProtKB-UniRule"/>
</dbReference>
<protein>
    <recommendedName>
        <fullName evidence="12">CRISPR-associated endonuclease Cas9</fullName>
        <ecNumber evidence="12">3.1.-.-</ecNumber>
    </recommendedName>
</protein>
<comment type="function">
    <text evidence="12">CRISPR (clustered regularly interspaced short palindromic repeat) is an adaptive immune system that provides protection against mobile genetic elements (viruses, transposable elements and conjugative plasmids). CRISPR clusters contain spacers, sequences complementary to antecedent mobile elements, and target invading nucleic acids. CRISPR clusters are transcribed and processed into CRISPR RNA (crRNA). In type II CRISPR systems correct processing of pre-crRNA requires a trans-encoded small RNA (tracrRNA), endogenous ribonuclease 3 (rnc) and this protein. The tracrRNA serves as a guide for ribonuclease 3-aided processing of pre-crRNA. Subsequently Cas9/crRNA/tracrRNA endonucleolytically cleaves linear or circular dsDNA target complementary to the spacer; Cas9 is inactive in the absence of the 2 guide RNAs (gRNA). Cas9 recognizes the protospacer adjacent motif (PAM) in the CRISPR repeat sequences to help distinguish self versus nonself, as targets within the bacterial CRISPR locus do not have PAMs. PAM recognition is also required for catalytic activity.</text>
</comment>
<keyword evidence="7 12" id="KW-0694">RNA-binding</keyword>
<keyword evidence="6 12" id="KW-0460">Magnesium</keyword>
<dbReference type="InterPro" id="IPR036397">
    <property type="entry name" value="RNaseH_sf"/>
</dbReference>
<dbReference type="RefSeq" id="WP_079682836.1">
    <property type="nucleotide sequence ID" value="NZ_FUYQ01000006.1"/>
</dbReference>
<keyword evidence="15" id="KW-1185">Reference proteome</keyword>
<evidence type="ECO:0000256" key="3">
    <source>
        <dbReference type="ARBA" id="ARBA00022723"/>
    </source>
</evidence>
<sequence length="1518" mass="177190">MNKILGLDLGTNSIGWAVVQKDEQGSYEKIINAGSRIIPMDAETMKNFNNGITQTQTSERTRLRGVRRLLERSLLRRERIHRLLNTMNYLPPHYAEKIDFVNRLGKFIGEEEPKYAYMVDEDGKFQFIFKESFNEMLKDFQDKQPELVLNNKKVPYDWTIYYLRKKALDRAISKEELGWIILQFNNKRGYYQLRGEEDETLKEGKKEEYFALKVIRVEADSSSAGKKGEVWYNVLLENGWIYRRTSKIPLDWEGKTKEFIVTTDVDENGNALKDKEGKEKRKFRAPAENDWTLLKKKTESDLVKSGKTVGTYIYDTLLSSPDQKIKGGLIRTIERKFYKSELIAILNKQKEFHPELKDKTLYNKCVEELYRSNESRRLSLSNYDFTRFITEDVIFYQRPLKSKKSLIENCSFERRYFLDPITKELAYAPIKCIAKSHPLFQEFRLWQFIKNLRIIEREKIVGDKLMFDQDVTTEFLPTQNDYVILFDWLNEHKEIDQKALLKYPAFDLKKNIDKYRWNYVENKSYPCNETRALLKTKLNKAGNIPSEFLDNDTLESLWHILYSVEDKLEIEKALTSFATKKELSEEQTVAFVEQFINIPPFKKEYGSYSAKAIKKLLQLMRMGSRWSENEIAESTKGRIQKLIDGECDESIKTRTRDKALKFNEINDFQGLPLWLASYIVYDRHSESGDVMKWETPEDIDYYLKHVFKQHGLRNPIVEVVVVETLKVVKDLWKTYGSFSEIHIELGREMKNPADKRIRMTNQNVENENTNLRIKALLAELANQKDIEGVRPYSPSQHEILKIYEEGVLNMLTKEDPDYDTISKISKMALPSSSDLVRYKCWLEQKYRSPYTGQVIPLARLFTSEYEIEHIIPQSRYFDDSFSNKVICESAVNKDKDNLLAYEYIKQNEGKIIEIGLGKKVKLFTADSYTEFVQSHYVGSVAKKKKLLMDTIPDSFIERQLNDSRYISREIKKLLSSVVREKDEDEAISKNVIVCTGAITDKLKRDWGLNDIWNKIIYPRFERLNQLTNSDKFGQWENKQGKKVFQIEMPLELQKGFNKKRIDHRHHAMDAIVIACATRSHVNYLNNESAHSKSKEKRYDLRRKLRRIEILEKQELKDGVTTTNKIEVAKEFYKPWPTFTQDAHEVLQSIIVSFKQNLRVVNKATNRYECFVHGKKEIVKQSKGESWAIRKPMHKDTVSAAVSLRKIKTVRLSLAIDDWANIVDKTLRKEIGLLYSKYGENGSKNIIKYFKDKDNKHNGLDVSKVNVYSFDNDCAASRVTLDDTFNSTKIESITDTGIQKILLKHLSSYNEIKENKIIEHPELAFSPDGLDILNANIRELNNGKFHKPIKKVRTYETLGNKFAVGQKGNKKKKFVEAAKGTNLFFAIYSSEDGVRSYQTIPLYEVAERQKQGLIPVPEKNANNDRLLFWLSPGDLVYVPSIEEEGRIVEIENIKQERIYKFVSCTENECHCIPHFVASPILQTIELGSNNKAQRTWSGEMIKEICIKIKTNRLGQIVKI</sequence>
<evidence type="ECO:0000256" key="11">
    <source>
        <dbReference type="ARBA" id="ARBA00046380"/>
    </source>
</evidence>
<dbReference type="InterPro" id="IPR033114">
    <property type="entry name" value="HNH_CAS9"/>
</dbReference>
<feature type="binding site" evidence="12">
    <location>
        <position position="744"/>
    </location>
    <ligand>
        <name>Mg(2+)</name>
        <dbReference type="ChEBI" id="CHEBI:18420"/>
        <label>1</label>
    </ligand>
</feature>
<evidence type="ECO:0000256" key="10">
    <source>
        <dbReference type="ARBA" id="ARBA00023211"/>
    </source>
</evidence>
<keyword evidence="8 12" id="KW-0051">Antiviral defense</keyword>
<dbReference type="EC" id="3.1.-.-" evidence="12"/>
<dbReference type="GO" id="GO:0016787">
    <property type="term" value="F:hydrolase activity"/>
    <property type="evidence" value="ECO:0007669"/>
    <property type="project" value="UniProtKB-KW"/>
</dbReference>
<dbReference type="EMBL" id="FUYQ01000006">
    <property type="protein sequence ID" value="SKB44265.1"/>
    <property type="molecule type" value="Genomic_DNA"/>
</dbReference>
<feature type="binding site" evidence="12">
    <location>
        <position position="8"/>
    </location>
    <ligand>
        <name>Mg(2+)</name>
        <dbReference type="ChEBI" id="CHEBI:18420"/>
        <label>2</label>
    </ligand>
</feature>
<dbReference type="GO" id="GO:0003677">
    <property type="term" value="F:DNA binding"/>
    <property type="evidence" value="ECO:0007669"/>
    <property type="project" value="UniProtKB-UniRule"/>
</dbReference>
<dbReference type="HAMAP" id="MF_01480">
    <property type="entry name" value="Cas9"/>
    <property type="match status" value="1"/>
</dbReference>
<evidence type="ECO:0000313" key="15">
    <source>
        <dbReference type="Proteomes" id="UP000190852"/>
    </source>
</evidence>
<dbReference type="Gene3D" id="3.30.420.10">
    <property type="entry name" value="Ribonuclease H-like superfamily/Ribonuclease H"/>
    <property type="match status" value="3"/>
</dbReference>
<accession>A0A1T5BAU6</accession>
<dbReference type="GO" id="GO:0003723">
    <property type="term" value="F:RNA binding"/>
    <property type="evidence" value="ECO:0007669"/>
    <property type="project" value="UniProtKB-UniRule"/>
</dbReference>
<dbReference type="GO" id="GO:0046872">
    <property type="term" value="F:metal ion binding"/>
    <property type="evidence" value="ECO:0007669"/>
    <property type="project" value="UniProtKB-UniRule"/>
</dbReference>
<dbReference type="InterPro" id="IPR003615">
    <property type="entry name" value="HNH_nuc"/>
</dbReference>
<keyword evidence="3 12" id="KW-0479">Metal-binding</keyword>
<feature type="active site" description="For RuvC-like nuclease domain" evidence="12">
    <location>
        <position position="8"/>
    </location>
</feature>
<evidence type="ECO:0000256" key="6">
    <source>
        <dbReference type="ARBA" id="ARBA00022842"/>
    </source>
</evidence>
<evidence type="ECO:0000313" key="14">
    <source>
        <dbReference type="EMBL" id="SKB44265.1"/>
    </source>
</evidence>
<keyword evidence="2 12" id="KW-0540">Nuclease</keyword>